<dbReference type="Pfam" id="PF13639">
    <property type="entry name" value="zf-RING_2"/>
    <property type="match status" value="1"/>
</dbReference>
<evidence type="ECO:0000256" key="3">
    <source>
        <dbReference type="ARBA" id="ARBA00022833"/>
    </source>
</evidence>
<dbReference type="OMA" id="AFNDRLW"/>
<evidence type="ECO:0000256" key="4">
    <source>
        <dbReference type="PROSITE-ProRule" id="PRU00175"/>
    </source>
</evidence>
<dbReference type="Gramene" id="KCW77490">
    <property type="protein sequence ID" value="KCW77490"/>
    <property type="gene ID" value="EUGRSUZ_D01827"/>
</dbReference>
<gene>
    <name evidence="6" type="ORF">EUGRSUZ_D01827</name>
</gene>
<dbReference type="SUPFAM" id="SSF57850">
    <property type="entry name" value="RING/U-box"/>
    <property type="match status" value="1"/>
</dbReference>
<dbReference type="GO" id="GO:0016567">
    <property type="term" value="P:protein ubiquitination"/>
    <property type="evidence" value="ECO:0000318"/>
    <property type="project" value="GO_Central"/>
</dbReference>
<dbReference type="InterPro" id="IPR013083">
    <property type="entry name" value="Znf_RING/FYVE/PHD"/>
</dbReference>
<dbReference type="eggNOG" id="KOG0800">
    <property type="taxonomic scope" value="Eukaryota"/>
</dbReference>
<feature type="non-terminal residue" evidence="6">
    <location>
        <position position="1"/>
    </location>
</feature>
<evidence type="ECO:0000256" key="2">
    <source>
        <dbReference type="ARBA" id="ARBA00022771"/>
    </source>
</evidence>
<accession>A0A059CHV1</accession>
<dbReference type="PANTHER" id="PTHR45969:SF33">
    <property type="entry name" value="RING ZINC FINGER PROTEIN-RELATED"/>
    <property type="match status" value="1"/>
</dbReference>
<dbReference type="AlphaFoldDB" id="A0A059CHV1"/>
<name>A0A059CHV1_EUCGR</name>
<proteinExistence type="predicted"/>
<dbReference type="PANTHER" id="PTHR45969">
    <property type="entry name" value="RING ZINC FINGER PROTEIN-RELATED"/>
    <property type="match status" value="1"/>
</dbReference>
<dbReference type="SMART" id="SM00184">
    <property type="entry name" value="RING"/>
    <property type="match status" value="1"/>
</dbReference>
<keyword evidence="3" id="KW-0862">Zinc</keyword>
<dbReference type="PROSITE" id="PS50089">
    <property type="entry name" value="ZF_RING_2"/>
    <property type="match status" value="1"/>
</dbReference>
<reference evidence="6" key="1">
    <citation type="submission" date="2013-07" db="EMBL/GenBank/DDBJ databases">
        <title>The genome of Eucalyptus grandis.</title>
        <authorList>
            <person name="Schmutz J."/>
            <person name="Hayes R."/>
            <person name="Myburg A."/>
            <person name="Tuskan G."/>
            <person name="Grattapaglia D."/>
            <person name="Rokhsar D.S."/>
        </authorList>
    </citation>
    <scope>NUCLEOTIDE SEQUENCE</scope>
    <source>
        <tissue evidence="6">Leaf extractions</tissue>
    </source>
</reference>
<dbReference type="InterPro" id="IPR001841">
    <property type="entry name" value="Znf_RING"/>
</dbReference>
<organism evidence="6">
    <name type="scientific">Eucalyptus grandis</name>
    <name type="common">Flooded gum</name>
    <dbReference type="NCBI Taxonomy" id="71139"/>
    <lineage>
        <taxon>Eukaryota</taxon>
        <taxon>Viridiplantae</taxon>
        <taxon>Streptophyta</taxon>
        <taxon>Embryophyta</taxon>
        <taxon>Tracheophyta</taxon>
        <taxon>Spermatophyta</taxon>
        <taxon>Magnoliopsida</taxon>
        <taxon>eudicotyledons</taxon>
        <taxon>Gunneridae</taxon>
        <taxon>Pentapetalae</taxon>
        <taxon>rosids</taxon>
        <taxon>malvids</taxon>
        <taxon>Myrtales</taxon>
        <taxon>Myrtaceae</taxon>
        <taxon>Myrtoideae</taxon>
        <taxon>Eucalypteae</taxon>
        <taxon>Eucalyptus</taxon>
    </lineage>
</organism>
<dbReference type="EMBL" id="KK198756">
    <property type="protein sequence ID" value="KCW77490.1"/>
    <property type="molecule type" value="Genomic_DNA"/>
</dbReference>
<dbReference type="InParanoid" id="A0A059CHV1"/>
<evidence type="ECO:0000256" key="1">
    <source>
        <dbReference type="ARBA" id="ARBA00022723"/>
    </source>
</evidence>
<keyword evidence="1" id="KW-0479">Metal-binding</keyword>
<keyword evidence="2 4" id="KW-0863">Zinc-finger</keyword>
<evidence type="ECO:0000259" key="5">
    <source>
        <dbReference type="PROSITE" id="PS50089"/>
    </source>
</evidence>
<dbReference type="GO" id="GO:0061630">
    <property type="term" value="F:ubiquitin protein ligase activity"/>
    <property type="evidence" value="ECO:0000318"/>
    <property type="project" value="GO_Central"/>
</dbReference>
<dbReference type="GO" id="GO:0008270">
    <property type="term" value="F:zinc ion binding"/>
    <property type="evidence" value="ECO:0007669"/>
    <property type="project" value="UniProtKB-KW"/>
</dbReference>
<protein>
    <recommendedName>
        <fullName evidence="5">RING-type domain-containing protein</fullName>
    </recommendedName>
</protein>
<dbReference type="Gene3D" id="3.30.40.10">
    <property type="entry name" value="Zinc/RING finger domain, C3HC4 (zinc finger)"/>
    <property type="match status" value="1"/>
</dbReference>
<feature type="domain" description="RING-type" evidence="5">
    <location>
        <begin position="103"/>
        <end position="146"/>
    </location>
</feature>
<evidence type="ECO:0000313" key="6">
    <source>
        <dbReference type="EMBL" id="KCW77490.1"/>
    </source>
</evidence>
<sequence>FLSLPHFRLQFRIFFMGFPVCYSELLLPKLLLDTLSIFTVLRRLISALLGLAGLSGFLDPDPHHLDPVSRPPPEPAPSVSAALMREILPVVRFADLADPPESCAVCLYDFDGEDETRRLANCSHVFHRGCLDRWMGYDQMTCPLCRTTLVPDDVVGAINERLWAASFVPEFHGFEEYAHVTGL</sequence>